<organism evidence="4 6">
    <name type="scientific">Corynebacterium amycolatum</name>
    <dbReference type="NCBI Taxonomy" id="43765"/>
    <lineage>
        <taxon>Bacteria</taxon>
        <taxon>Bacillati</taxon>
        <taxon>Actinomycetota</taxon>
        <taxon>Actinomycetes</taxon>
        <taxon>Mycobacteriales</taxon>
        <taxon>Corynebacteriaceae</taxon>
        <taxon>Corynebacterium</taxon>
    </lineage>
</organism>
<dbReference type="InterPro" id="IPR036086">
    <property type="entry name" value="ParB/Sulfiredoxin_sf"/>
</dbReference>
<feature type="region of interest" description="Disordered" evidence="2">
    <location>
        <begin position="172"/>
        <end position="197"/>
    </location>
</feature>
<dbReference type="RefSeq" id="WP_197914170.1">
    <property type="nucleotide sequence ID" value="NZ_CP065628.1"/>
</dbReference>
<keyword evidence="7" id="KW-1185">Reference proteome</keyword>
<name>A0AB37G7G0_CORAY</name>
<feature type="domain" description="ParB-like N-terminal" evidence="3">
    <location>
        <begin position="2"/>
        <end position="84"/>
    </location>
</feature>
<dbReference type="SMART" id="SM00470">
    <property type="entry name" value="ParB"/>
    <property type="match status" value="1"/>
</dbReference>
<protein>
    <submittedName>
        <fullName evidence="4">ParB N-terminal domain-containing protein</fullName>
    </submittedName>
</protein>
<feature type="coiled-coil region" evidence="1">
    <location>
        <begin position="219"/>
        <end position="253"/>
    </location>
</feature>
<evidence type="ECO:0000313" key="4">
    <source>
        <dbReference type="EMBL" id="QPR29984.1"/>
    </source>
</evidence>
<dbReference type="Proteomes" id="UP000595198">
    <property type="component" value="Chromosome"/>
</dbReference>
<evidence type="ECO:0000313" key="5">
    <source>
        <dbReference type="EMBL" id="QQB81820.1"/>
    </source>
</evidence>
<proteinExistence type="predicted"/>
<dbReference type="SUPFAM" id="SSF110849">
    <property type="entry name" value="ParB/Sulfiredoxin"/>
    <property type="match status" value="1"/>
</dbReference>
<dbReference type="AlphaFoldDB" id="A0AB37G7G0"/>
<dbReference type="Gene3D" id="3.90.1530.30">
    <property type="match status" value="1"/>
</dbReference>
<evidence type="ECO:0000313" key="7">
    <source>
        <dbReference type="Proteomes" id="UP000595198"/>
    </source>
</evidence>
<sequence length="310" mass="35533">MVQVKSVSKHANFYPMLTEEALAELAADIKENGQQSPITVTADGVLLDGRNRLKACEIAGVEPHVTIHEGDDEGAFVRSSNERRHQSTGSRAMSTALSLQADGLRQNGRWVRGAIHGANTEFRVSADGRTWTDAMRQAGVILDERPELAQSVIDGEIALDEAYRQADAKRKVREAEEQRRIEEARDEQKREDSAGRYFDNHQEAKAWLDEKPQGAFPTMREAYAAYMEHDREARRIEAEKRRKEEEFQKQVEESYERAALRLRSFVNSYSQAWGMRTNRNRKEILDKMMPTEREKFEALEGKLGWTTENF</sequence>
<evidence type="ECO:0000313" key="6">
    <source>
        <dbReference type="Proteomes" id="UP000594774"/>
    </source>
</evidence>
<reference evidence="6 7" key="1">
    <citation type="submission" date="2020-12" db="EMBL/GenBank/DDBJ databases">
        <title>FDA dAtabase for Regulatory Grade micrObial Sequences (FDA-ARGOS): Supporting development and validation of Infectious Disease Dx tests.</title>
        <authorList>
            <person name="Sproer C."/>
            <person name="Gronow S."/>
            <person name="Severitt S."/>
            <person name="Schroder I."/>
            <person name="Tallon L."/>
            <person name="Sadzewicz L."/>
            <person name="Zhao X."/>
            <person name="Boylan J."/>
            <person name="Ott S."/>
            <person name="Bowen H."/>
            <person name="Vavikolanu K."/>
            <person name="Mehta A."/>
            <person name="Aluvathingal J."/>
            <person name="Nadendla S."/>
            <person name="Lowell S."/>
            <person name="Myers T."/>
            <person name="Yan Y."/>
            <person name="Sichtig H."/>
        </authorList>
    </citation>
    <scope>NUCLEOTIDE SEQUENCE [LARGE SCALE GENOMIC DNA]</scope>
    <source>
        <strain evidence="4 6">FDAARGOS_938</strain>
        <strain evidence="5 7">FDAARGOS_991</strain>
    </source>
</reference>
<dbReference type="InterPro" id="IPR003115">
    <property type="entry name" value="ParB_N"/>
</dbReference>
<dbReference type="Proteomes" id="UP000594774">
    <property type="component" value="Chromosome"/>
</dbReference>
<gene>
    <name evidence="4" type="ORF">I6G95_06920</name>
    <name evidence="5" type="ORF">I6H48_07480</name>
</gene>
<accession>A0AB37G7G0</accession>
<dbReference type="EMBL" id="CP066023">
    <property type="protein sequence ID" value="QQB81820.1"/>
    <property type="molecule type" value="Genomic_DNA"/>
</dbReference>
<keyword evidence="1" id="KW-0175">Coiled coil</keyword>
<evidence type="ECO:0000259" key="3">
    <source>
        <dbReference type="SMART" id="SM00470"/>
    </source>
</evidence>
<evidence type="ECO:0000256" key="1">
    <source>
        <dbReference type="SAM" id="Coils"/>
    </source>
</evidence>
<dbReference type="EMBL" id="CP065628">
    <property type="protein sequence ID" value="QPR29984.1"/>
    <property type="molecule type" value="Genomic_DNA"/>
</dbReference>
<evidence type="ECO:0000256" key="2">
    <source>
        <dbReference type="SAM" id="MobiDB-lite"/>
    </source>
</evidence>